<keyword evidence="2" id="KW-1185">Reference proteome</keyword>
<evidence type="ECO:0000313" key="1">
    <source>
        <dbReference type="EMBL" id="MBA0562363.1"/>
    </source>
</evidence>
<reference evidence="1 2" key="1">
    <citation type="journal article" date="2019" name="Genome Biol. Evol.">
        <title>Insights into the evolution of the New World diploid cottons (Gossypium, subgenus Houzingenia) based on genome sequencing.</title>
        <authorList>
            <person name="Grover C.E."/>
            <person name="Arick M.A. 2nd"/>
            <person name="Thrash A."/>
            <person name="Conover J.L."/>
            <person name="Sanders W.S."/>
            <person name="Peterson D.G."/>
            <person name="Frelichowski J.E."/>
            <person name="Scheffler J.A."/>
            <person name="Scheffler B.E."/>
            <person name="Wendel J.F."/>
        </authorList>
    </citation>
    <scope>NUCLEOTIDE SEQUENCE [LARGE SCALE GENOMIC DNA]</scope>
    <source>
        <strain evidence="1">157</strain>
        <tissue evidence="1">Leaf</tissue>
    </source>
</reference>
<organism evidence="1 2">
    <name type="scientific">Gossypium lobatum</name>
    <dbReference type="NCBI Taxonomy" id="34289"/>
    <lineage>
        <taxon>Eukaryota</taxon>
        <taxon>Viridiplantae</taxon>
        <taxon>Streptophyta</taxon>
        <taxon>Embryophyta</taxon>
        <taxon>Tracheophyta</taxon>
        <taxon>Spermatophyta</taxon>
        <taxon>Magnoliopsida</taxon>
        <taxon>eudicotyledons</taxon>
        <taxon>Gunneridae</taxon>
        <taxon>Pentapetalae</taxon>
        <taxon>rosids</taxon>
        <taxon>malvids</taxon>
        <taxon>Malvales</taxon>
        <taxon>Malvaceae</taxon>
        <taxon>Malvoideae</taxon>
        <taxon>Gossypium</taxon>
    </lineage>
</organism>
<protein>
    <submittedName>
        <fullName evidence="1">Uncharacterized protein</fullName>
    </submittedName>
</protein>
<name>A0A7J8MCK6_9ROSI</name>
<dbReference type="EMBL" id="JABEZX010000008">
    <property type="protein sequence ID" value="MBA0562363.1"/>
    <property type="molecule type" value="Genomic_DNA"/>
</dbReference>
<sequence>MLGSEMKGLHKPFRLCRFHLHLRRHHWHVTEGVLG</sequence>
<dbReference type="Proteomes" id="UP000593572">
    <property type="component" value="Unassembled WGS sequence"/>
</dbReference>
<dbReference type="AlphaFoldDB" id="A0A7J8MCK6"/>
<proteinExistence type="predicted"/>
<evidence type="ECO:0000313" key="2">
    <source>
        <dbReference type="Proteomes" id="UP000593572"/>
    </source>
</evidence>
<comment type="caution">
    <text evidence="1">The sequence shown here is derived from an EMBL/GenBank/DDBJ whole genome shotgun (WGS) entry which is preliminary data.</text>
</comment>
<gene>
    <name evidence="1" type="ORF">Golob_007414</name>
</gene>
<accession>A0A7J8MCK6</accession>